<gene>
    <name evidence="2" type="ORF">GOTRE_001_01370</name>
</gene>
<evidence type="ECO:0000313" key="2">
    <source>
        <dbReference type="EMBL" id="GAB41888.1"/>
    </source>
</evidence>
<protein>
    <submittedName>
        <fullName evidence="2">Uncharacterized protein</fullName>
    </submittedName>
</protein>
<keyword evidence="3" id="KW-1185">Reference proteome</keyword>
<comment type="caution">
    <text evidence="2">The sequence shown here is derived from an EMBL/GenBank/DDBJ whole genome shotgun (WGS) entry which is preliminary data.</text>
</comment>
<accession>A0ABQ0H7M7</accession>
<evidence type="ECO:0000256" key="1">
    <source>
        <dbReference type="SAM" id="MobiDB-lite"/>
    </source>
</evidence>
<name>A0ABQ0H7M7_9ACTN</name>
<dbReference type="Proteomes" id="UP000004881">
    <property type="component" value="Unassembled WGS sequence"/>
</dbReference>
<proteinExistence type="predicted"/>
<feature type="region of interest" description="Disordered" evidence="1">
    <location>
        <begin position="47"/>
        <end position="80"/>
    </location>
</feature>
<evidence type="ECO:0000313" key="3">
    <source>
        <dbReference type="Proteomes" id="UP000004881"/>
    </source>
</evidence>
<feature type="compositionally biased region" description="Basic and acidic residues" evidence="1">
    <location>
        <begin position="49"/>
        <end position="62"/>
    </location>
</feature>
<sequence length="114" mass="12445">MVVDEFARGGRLGVEDRADVGEGHPDLAESAECDGPGFLRRAVQPVSRRRVDAGRGEHRRVGVEPQRGGGQPGALRKRADRDELAVLGVGRRHIGDHPASTYLKVKCRLMSEPR</sequence>
<organism evidence="2 3">
    <name type="scientific">Gordonia terrae NBRC 100016</name>
    <dbReference type="NCBI Taxonomy" id="1089454"/>
    <lineage>
        <taxon>Bacteria</taxon>
        <taxon>Bacillati</taxon>
        <taxon>Actinomycetota</taxon>
        <taxon>Actinomycetes</taxon>
        <taxon>Mycobacteriales</taxon>
        <taxon>Gordoniaceae</taxon>
        <taxon>Gordonia</taxon>
    </lineage>
</organism>
<dbReference type="EMBL" id="BAFD01000001">
    <property type="protein sequence ID" value="GAB41888.1"/>
    <property type="molecule type" value="Genomic_DNA"/>
</dbReference>
<reference evidence="2 3" key="1">
    <citation type="submission" date="2012-02" db="EMBL/GenBank/DDBJ databases">
        <title>Whole genome shotgun sequence of Gordonia terrae NBRC 100016.</title>
        <authorList>
            <person name="Takarada H."/>
            <person name="Hosoyama A."/>
            <person name="Tsuchikane K."/>
            <person name="Katsumata H."/>
            <person name="Yamazaki S."/>
            <person name="Fujita N."/>
        </authorList>
    </citation>
    <scope>NUCLEOTIDE SEQUENCE [LARGE SCALE GENOMIC DNA]</scope>
    <source>
        <strain evidence="2 3">NBRC 100016</strain>
    </source>
</reference>